<dbReference type="EMBL" id="BROD01000001">
    <property type="protein sequence ID" value="GKX65136.1"/>
    <property type="molecule type" value="Genomic_DNA"/>
</dbReference>
<protein>
    <submittedName>
        <fullName evidence="1">D-alanyl-D-alanine carboxypeptidase</fullName>
    </submittedName>
</protein>
<organism evidence="1 2">
    <name type="scientific">Inconstantimicrobium mannanitabidum</name>
    <dbReference type="NCBI Taxonomy" id="1604901"/>
    <lineage>
        <taxon>Bacteria</taxon>
        <taxon>Bacillati</taxon>
        <taxon>Bacillota</taxon>
        <taxon>Clostridia</taxon>
        <taxon>Eubacteriales</taxon>
        <taxon>Clostridiaceae</taxon>
        <taxon>Inconstantimicrobium</taxon>
    </lineage>
</organism>
<keyword evidence="1" id="KW-0378">Hydrolase</keyword>
<evidence type="ECO:0000313" key="2">
    <source>
        <dbReference type="Proteomes" id="UP001058074"/>
    </source>
</evidence>
<evidence type="ECO:0000313" key="1">
    <source>
        <dbReference type="EMBL" id="GKX65136.1"/>
    </source>
</evidence>
<sequence>MKKLINFILMLVLSVLIISSAFCPTNAFASELKKTDAESYVLIDAATNQVILGKNENEVLVPASTTKVMTSILVLENTKLTDKVTIGDNPPNAEGTSLGLKKGEVYTVEDLMHGLLLESANDCAMALAEFVGGSKANFVKMMNDKAKTLGLEKTTFVNPSGLWENDNVTTNKTTAYELSLMMKEVLKYPDYIRISQAHSYKFPVSQKDTFEKWANNKNSLLFKNNPHYYAETIAGKCGYTVKSKHTFVAAAQKNGRTLILAIMKSSSKEDYFPFAKSLFEYGFNDTSLVKLYSKDEEVSTYKNKTSVSVPLIAGQDVFYVVNNKDFSKDQLSNIGIMKKLLDPKITYGQINIDKNSIKKGDILVTADLEVKGKKYTQLSLNSGIDIDKHVASNNSNTADHSVLVNSLIITALCIFLIAYMSYKKYKAYKQKRDSLDEI</sequence>
<gene>
    <name evidence="1" type="ORF">rsdtw13_03940</name>
</gene>
<keyword evidence="1" id="KW-0645">Protease</keyword>
<name>A0ACB5R7X2_9CLOT</name>
<comment type="caution">
    <text evidence="1">The sequence shown here is derived from an EMBL/GenBank/DDBJ whole genome shotgun (WGS) entry which is preliminary data.</text>
</comment>
<dbReference type="Proteomes" id="UP001058074">
    <property type="component" value="Unassembled WGS sequence"/>
</dbReference>
<accession>A0ACB5R7X2</accession>
<proteinExistence type="predicted"/>
<keyword evidence="2" id="KW-1185">Reference proteome</keyword>
<keyword evidence="1" id="KW-0121">Carboxypeptidase</keyword>
<reference evidence="1" key="1">
    <citation type="journal article" date="2025" name="Int. J. Syst. Evol. Microbiol.">
        <title>Inconstantimicrobium mannanitabidum sp. nov., a novel member of the family Clostridiaceae isolated from anoxic soil under the treatment of reductive soil disinfestation.</title>
        <authorList>
            <person name="Ueki A."/>
            <person name="Tonouchi A."/>
            <person name="Honma S."/>
            <person name="Kaku N."/>
            <person name="Ueki K."/>
        </authorList>
    </citation>
    <scope>NUCLEOTIDE SEQUENCE</scope>
    <source>
        <strain evidence="1">TW13</strain>
    </source>
</reference>